<dbReference type="InterPro" id="IPR021346">
    <property type="entry name" value="Tma16"/>
</dbReference>
<dbReference type="AlphaFoldDB" id="A0A0G2FWZ9"/>
<dbReference type="Pfam" id="PF11176">
    <property type="entry name" value="Tma16"/>
    <property type="match status" value="1"/>
</dbReference>
<reference evidence="3 4" key="2">
    <citation type="submission" date="2015-05" db="EMBL/GenBank/DDBJ databases">
        <title>Distinctive expansion of gene families associated with plant cell wall degradation and secondary metabolism in the genomes of grapevine trunk pathogens.</title>
        <authorList>
            <person name="Lawrence D.P."/>
            <person name="Travadon R."/>
            <person name="Rolshausen P.E."/>
            <person name="Baumgartner K."/>
        </authorList>
    </citation>
    <scope>NUCLEOTIDE SEQUENCE [LARGE SCALE GENOMIC DNA]</scope>
    <source>
        <strain evidence="3">DS831</strain>
    </source>
</reference>
<dbReference type="PANTHER" id="PTHR13349:SF2">
    <property type="entry name" value="TRANSLATION MACHINERY-ASSOCIATED PROTEIN 16"/>
    <property type="match status" value="1"/>
</dbReference>
<name>A0A0G2FWZ9_9PEZI</name>
<dbReference type="Proteomes" id="UP000034182">
    <property type="component" value="Unassembled WGS sequence"/>
</dbReference>
<evidence type="ECO:0000256" key="2">
    <source>
        <dbReference type="SAM" id="MobiDB-lite"/>
    </source>
</evidence>
<proteinExistence type="inferred from homology"/>
<protein>
    <submittedName>
        <fullName evidence="3">Putative translation machinery-associated</fullName>
    </submittedName>
</protein>
<dbReference type="InterPro" id="IPR038356">
    <property type="entry name" value="Tma16_sf"/>
</dbReference>
<evidence type="ECO:0000313" key="3">
    <source>
        <dbReference type="EMBL" id="KKY16323.1"/>
    </source>
</evidence>
<comment type="caution">
    <text evidence="3">The sequence shown here is derived from an EMBL/GenBank/DDBJ whole genome shotgun (WGS) entry which is preliminary data.</text>
</comment>
<dbReference type="PANTHER" id="PTHR13349">
    <property type="entry name" value="TRANSLATION MACHINERY-ASSOCIATED PROTEIN 16"/>
    <property type="match status" value="1"/>
</dbReference>
<dbReference type="Gene3D" id="1.20.1440.170">
    <property type="entry name" value="Translation machinery-associated protein 16-like"/>
    <property type="match status" value="1"/>
</dbReference>
<sequence length="182" mass="20407">MPKSLSKVTKQISKKRGSKSSALHEFSRDSRRLQAAGLRDEKILRAASERNKQNQPTLQRVHHFQLLAQAPEAPETFDASSLQSAILAYLARPDDELAALKAARRPGRPPTAREQLLDQRVAVERKEFENSGFYCPDVRDAATVEKLRAWDGEWVGCNALKFVRVTKAGEVRDSVWPPNGMS</sequence>
<feature type="region of interest" description="Disordered" evidence="2">
    <location>
        <begin position="1"/>
        <end position="31"/>
    </location>
</feature>
<evidence type="ECO:0000313" key="4">
    <source>
        <dbReference type="Proteomes" id="UP000034182"/>
    </source>
</evidence>
<dbReference type="GO" id="GO:0005634">
    <property type="term" value="C:nucleus"/>
    <property type="evidence" value="ECO:0007669"/>
    <property type="project" value="TreeGrafter"/>
</dbReference>
<accession>A0A0G2FWZ9</accession>
<gene>
    <name evidence="3" type="ORF">UCDDS831_g07097</name>
</gene>
<reference evidence="3 4" key="1">
    <citation type="submission" date="2015-03" db="EMBL/GenBank/DDBJ databases">
        <authorList>
            <person name="Morales-Cruz A."/>
            <person name="Amrine K.C."/>
            <person name="Cantu D."/>
        </authorList>
    </citation>
    <scope>NUCLEOTIDE SEQUENCE [LARGE SCALE GENOMIC DNA]</scope>
    <source>
        <strain evidence="3">DS831</strain>
    </source>
</reference>
<feature type="compositionally biased region" description="Polar residues" evidence="2">
    <location>
        <begin position="1"/>
        <end position="11"/>
    </location>
</feature>
<evidence type="ECO:0000256" key="1">
    <source>
        <dbReference type="ARBA" id="ARBA00034127"/>
    </source>
</evidence>
<comment type="similarity">
    <text evidence="1">Belongs to the TMA16 family.</text>
</comment>
<organism evidence="3 4">
    <name type="scientific">Diplodia seriata</name>
    <dbReference type="NCBI Taxonomy" id="420778"/>
    <lineage>
        <taxon>Eukaryota</taxon>
        <taxon>Fungi</taxon>
        <taxon>Dikarya</taxon>
        <taxon>Ascomycota</taxon>
        <taxon>Pezizomycotina</taxon>
        <taxon>Dothideomycetes</taxon>
        <taxon>Dothideomycetes incertae sedis</taxon>
        <taxon>Botryosphaeriales</taxon>
        <taxon>Botryosphaeriaceae</taxon>
        <taxon>Diplodia</taxon>
    </lineage>
</organism>
<dbReference type="EMBL" id="LAQI01000170">
    <property type="protein sequence ID" value="KKY16323.1"/>
    <property type="molecule type" value="Genomic_DNA"/>
</dbReference>